<proteinExistence type="inferred from homology"/>
<dbReference type="InterPro" id="IPR029063">
    <property type="entry name" value="SAM-dependent_MTases_sf"/>
</dbReference>
<keyword evidence="12" id="KW-1185">Reference proteome</keyword>
<keyword evidence="5 8" id="KW-0819">tRNA processing</keyword>
<dbReference type="PANTHER" id="PTHR22990">
    <property type="entry name" value="F-BOX ONLY PROTEIN"/>
    <property type="match status" value="1"/>
</dbReference>
<accession>A0A0M0JLC6</accession>
<dbReference type="Gene3D" id="2.160.20.10">
    <property type="entry name" value="Single-stranded right-handed beta-helix, Pectin lyase-like"/>
    <property type="match status" value="2"/>
</dbReference>
<keyword evidence="6" id="KW-0677">Repeat</keyword>
<evidence type="ECO:0000313" key="12">
    <source>
        <dbReference type="Proteomes" id="UP000037460"/>
    </source>
</evidence>
<evidence type="ECO:0000256" key="5">
    <source>
        <dbReference type="ARBA" id="ARBA00022694"/>
    </source>
</evidence>
<dbReference type="Proteomes" id="UP000037460">
    <property type="component" value="Unassembled WGS sequence"/>
</dbReference>
<evidence type="ECO:0000256" key="4">
    <source>
        <dbReference type="ARBA" id="ARBA00022691"/>
    </source>
</evidence>
<keyword evidence="7 8" id="KW-0694">RNA-binding</keyword>
<dbReference type="GO" id="GO:0000049">
    <property type="term" value="F:tRNA binding"/>
    <property type="evidence" value="ECO:0007669"/>
    <property type="project" value="UniProtKB-UniRule"/>
</dbReference>
<dbReference type="GO" id="GO:0016423">
    <property type="term" value="F:tRNA (guanine) methyltransferase activity"/>
    <property type="evidence" value="ECO:0007669"/>
    <property type="project" value="InterPro"/>
</dbReference>
<dbReference type="InterPro" id="IPR039448">
    <property type="entry name" value="Beta_helix"/>
</dbReference>
<dbReference type="Pfam" id="PF13229">
    <property type="entry name" value="Beta_helix"/>
    <property type="match status" value="1"/>
</dbReference>
<feature type="compositionally biased region" description="Basic and acidic residues" evidence="9">
    <location>
        <begin position="277"/>
        <end position="286"/>
    </location>
</feature>
<evidence type="ECO:0000256" key="3">
    <source>
        <dbReference type="ARBA" id="ARBA00022679"/>
    </source>
</evidence>
<evidence type="ECO:0000256" key="9">
    <source>
        <dbReference type="SAM" id="MobiDB-lite"/>
    </source>
</evidence>
<gene>
    <name evidence="11" type="ORF">Ctob_004195</name>
</gene>
<evidence type="ECO:0000256" key="7">
    <source>
        <dbReference type="ARBA" id="ARBA00022884"/>
    </source>
</evidence>
<dbReference type="EMBL" id="JWZX01002721">
    <property type="protein sequence ID" value="KOO27391.1"/>
    <property type="molecule type" value="Genomic_DNA"/>
</dbReference>
<evidence type="ECO:0000313" key="11">
    <source>
        <dbReference type="EMBL" id="KOO27391.1"/>
    </source>
</evidence>
<keyword evidence="1 8" id="KW-0820">tRNA-binding</keyword>
<dbReference type="InterPro" id="IPR006626">
    <property type="entry name" value="PbH1"/>
</dbReference>
<organism evidence="11 12">
    <name type="scientific">Chrysochromulina tobinii</name>
    <dbReference type="NCBI Taxonomy" id="1460289"/>
    <lineage>
        <taxon>Eukaryota</taxon>
        <taxon>Haptista</taxon>
        <taxon>Haptophyta</taxon>
        <taxon>Prymnesiophyceae</taxon>
        <taxon>Prymnesiales</taxon>
        <taxon>Chrysochromulinaceae</taxon>
        <taxon>Chrysochromulina</taxon>
    </lineage>
</organism>
<feature type="compositionally biased region" description="Gly residues" evidence="9">
    <location>
        <begin position="288"/>
        <end position="303"/>
    </location>
</feature>
<dbReference type="InterPro" id="IPR012334">
    <property type="entry name" value="Pectin_lyas_fold"/>
</dbReference>
<keyword evidence="3 8" id="KW-0808">Transferase</keyword>
<sequence>MSGRFGDACSMRYGSVPLASAAKQAPELALRMLLHLVMRTAGTLGRHAEPLLGVVFADFFVRVIVRVRDDDDGVKEMADEADGADGADEADGAGGADEAKDAAPEATPARSSIGSCSGLLVRCCGCGTLHGQLLGGEQRVGTRCEHCGSSHLESGGPIYLGASSDAGFVKALLARLDAPSAGAAAFGSHAVLRPLLQALLAEAMAPRASCVVHLPTCSRWLHSAPAPPEFLLRGLGAAGHAAVVAHWEPMVIKTTDAGASAAWDWLAAWAKKNPLDARDGARDSARGEGAGAGESAGEGGGEAFAGREADETDGTPAGLLRRRRPLDPLTAEAVRGASTLLEQKQKRRKLASQAAAREMEPLAPVLPGTAPALAPAASELEAPAGVCFVPSLTPAGLLAPPGTAPARAAGSATRGSATRSCHSGGDCPFPFAHDRRADATPHGCIEVLGPPGGGSGAATSRTYTSLAEAVAQAKEGSVLLIGRGEYEVSSAILINRPLALCAARGARLLVRGHSSALVLDWQPQPGERGAVAAIGEAMALTKPAITLDGLEIVQTRARDGPCAQSPAEAAAEAATCEATGTAGSLAQAPAANVEADASAAAARGGYALVVRGAARCMIRHCTISSEVTGGVFVSAGAAAELHSCHVHRTAAHGVLVSGRACVTLSHCHVESSQAAGVEVRGRATVLLHCCRVHRSLRSGVFVTAFGELHIEWSNLFGNAFAALECAGEAEAHVLSCRIHHGQRGGVMALGRARLTMRDCTVDKNSMAGVSVRGTASAALVGNTVTNGRASGVYVSESASAEVSDNLIRGNQLCGLELDGAGATLVARRNKLGGNLDAMSVPAEGGRMRGCVFEDNVVSG</sequence>
<keyword evidence="2 8" id="KW-0489">Methyltransferase</keyword>
<dbReference type="InterPro" id="IPR011050">
    <property type="entry name" value="Pectin_lyase_fold/virulence"/>
</dbReference>
<feature type="region of interest" description="Disordered" evidence="9">
    <location>
        <begin position="277"/>
        <end position="326"/>
    </location>
</feature>
<feature type="compositionally biased region" description="Acidic residues" evidence="9">
    <location>
        <begin position="79"/>
        <end position="91"/>
    </location>
</feature>
<dbReference type="OrthoDB" id="427974at2759"/>
<evidence type="ECO:0000256" key="2">
    <source>
        <dbReference type="ARBA" id="ARBA00022603"/>
    </source>
</evidence>
<dbReference type="PANTHER" id="PTHR22990:SF15">
    <property type="entry name" value="F-BOX ONLY PROTEIN 10"/>
    <property type="match status" value="1"/>
</dbReference>
<dbReference type="PROSITE" id="PS51626">
    <property type="entry name" value="SAM_MT_TRM1"/>
    <property type="match status" value="1"/>
</dbReference>
<evidence type="ECO:0000259" key="10">
    <source>
        <dbReference type="Pfam" id="PF13229"/>
    </source>
</evidence>
<comment type="caution">
    <text evidence="11">The sequence shown here is derived from an EMBL/GenBank/DDBJ whole genome shotgun (WGS) entry which is preliminary data.</text>
</comment>
<keyword evidence="4 8" id="KW-0949">S-adenosyl-L-methionine</keyword>
<dbReference type="GO" id="GO:0032259">
    <property type="term" value="P:methylation"/>
    <property type="evidence" value="ECO:0007669"/>
    <property type="project" value="UniProtKB-UniRule"/>
</dbReference>
<dbReference type="SUPFAM" id="SSF53335">
    <property type="entry name" value="S-adenosyl-L-methionine-dependent methyltransferases"/>
    <property type="match status" value="1"/>
</dbReference>
<evidence type="ECO:0000256" key="6">
    <source>
        <dbReference type="ARBA" id="ARBA00022737"/>
    </source>
</evidence>
<evidence type="ECO:0000256" key="1">
    <source>
        <dbReference type="ARBA" id="ARBA00022555"/>
    </source>
</evidence>
<comment type="similarity">
    <text evidence="8">Belongs to the class I-like SAM-binding methyltransferase superfamily. Trm1 family.</text>
</comment>
<dbReference type="GO" id="GO:0008033">
    <property type="term" value="P:tRNA processing"/>
    <property type="evidence" value="ECO:0007669"/>
    <property type="project" value="UniProtKB-UniRule"/>
</dbReference>
<dbReference type="AlphaFoldDB" id="A0A0M0JLC6"/>
<name>A0A0M0JLC6_9EUKA</name>
<dbReference type="SUPFAM" id="SSF51126">
    <property type="entry name" value="Pectin lyase-like"/>
    <property type="match status" value="1"/>
</dbReference>
<feature type="domain" description="Right handed beta helix" evidence="10">
    <location>
        <begin position="675"/>
        <end position="829"/>
    </location>
</feature>
<dbReference type="InterPro" id="IPR002905">
    <property type="entry name" value="Trm1"/>
</dbReference>
<dbReference type="Pfam" id="PF02005">
    <property type="entry name" value="TRM"/>
    <property type="match status" value="2"/>
</dbReference>
<dbReference type="Gene3D" id="3.40.50.150">
    <property type="entry name" value="Vaccinia Virus protein VP39"/>
    <property type="match status" value="2"/>
</dbReference>
<evidence type="ECO:0000256" key="8">
    <source>
        <dbReference type="PROSITE-ProRule" id="PRU00958"/>
    </source>
</evidence>
<feature type="region of interest" description="Disordered" evidence="9">
    <location>
        <begin position="77"/>
        <end position="113"/>
    </location>
</feature>
<dbReference type="InterPro" id="IPR051550">
    <property type="entry name" value="SCF-Subunits/Alg-Epimerases"/>
</dbReference>
<protein>
    <submittedName>
        <fullName evidence="11">F-box only protein 11</fullName>
    </submittedName>
</protein>
<reference evidence="12" key="1">
    <citation type="journal article" date="2015" name="PLoS Genet.">
        <title>Genome Sequence and Transcriptome Analyses of Chrysochromulina tobin: Metabolic Tools for Enhanced Algal Fitness in the Prominent Order Prymnesiales (Haptophyceae).</title>
        <authorList>
            <person name="Hovde B.T."/>
            <person name="Deodato C.R."/>
            <person name="Hunsperger H.M."/>
            <person name="Ryken S.A."/>
            <person name="Yost W."/>
            <person name="Jha R.K."/>
            <person name="Patterson J."/>
            <person name="Monnat R.J. Jr."/>
            <person name="Barlow S.B."/>
            <person name="Starkenburg S.R."/>
            <person name="Cattolico R.A."/>
        </authorList>
    </citation>
    <scope>NUCLEOTIDE SEQUENCE</scope>
    <source>
        <strain evidence="12">CCMP291</strain>
    </source>
</reference>
<dbReference type="SMART" id="SM00710">
    <property type="entry name" value="PbH1"/>
    <property type="match status" value="7"/>
</dbReference>